<evidence type="ECO:0000313" key="5">
    <source>
        <dbReference type="EMBL" id="GEX70535.1"/>
    </source>
</evidence>
<dbReference type="GO" id="GO:0004523">
    <property type="term" value="F:RNA-DNA hybrid ribonuclease activity"/>
    <property type="evidence" value="ECO:0007669"/>
    <property type="project" value="InterPro"/>
</dbReference>
<dbReference type="PANTHER" id="PTHR48475:SF2">
    <property type="entry name" value="RIBONUCLEASE H"/>
    <property type="match status" value="1"/>
</dbReference>
<dbReference type="InterPro" id="IPR043502">
    <property type="entry name" value="DNA/RNA_pol_sf"/>
</dbReference>
<keyword evidence="5" id="KW-0695">RNA-directed DNA polymerase</keyword>
<gene>
    <name evidence="5" type="ORF">Tci_342510</name>
</gene>
<dbReference type="SUPFAM" id="SSF53098">
    <property type="entry name" value="Ribonuclease H-like"/>
    <property type="match status" value="1"/>
</dbReference>
<feature type="domain" description="Reverse transcriptase" evidence="2">
    <location>
        <begin position="484"/>
        <end position="551"/>
    </location>
</feature>
<dbReference type="PANTHER" id="PTHR48475">
    <property type="entry name" value="RIBONUCLEASE H"/>
    <property type="match status" value="1"/>
</dbReference>
<proteinExistence type="predicted"/>
<dbReference type="GO" id="GO:0003964">
    <property type="term" value="F:RNA-directed DNA polymerase activity"/>
    <property type="evidence" value="ECO:0007669"/>
    <property type="project" value="UniProtKB-KW"/>
</dbReference>
<reference evidence="5" key="1">
    <citation type="journal article" date="2019" name="Sci. Rep.">
        <title>Draft genome of Tanacetum cinerariifolium, the natural source of mosquito coil.</title>
        <authorList>
            <person name="Yamashiro T."/>
            <person name="Shiraishi A."/>
            <person name="Satake H."/>
            <person name="Nakayama K."/>
        </authorList>
    </citation>
    <scope>NUCLEOTIDE SEQUENCE</scope>
</reference>
<dbReference type="GO" id="GO:0003676">
    <property type="term" value="F:nucleic acid binding"/>
    <property type="evidence" value="ECO:0007669"/>
    <property type="project" value="InterPro"/>
</dbReference>
<evidence type="ECO:0000259" key="2">
    <source>
        <dbReference type="Pfam" id="PF00078"/>
    </source>
</evidence>
<feature type="domain" description="Reverse transcriptase/retrotransposon-derived protein RNase H-like" evidence="4">
    <location>
        <begin position="588"/>
        <end position="686"/>
    </location>
</feature>
<dbReference type="InterPro" id="IPR043128">
    <property type="entry name" value="Rev_trsase/Diguanyl_cyclase"/>
</dbReference>
<dbReference type="InterPro" id="IPR000477">
    <property type="entry name" value="RT_dom"/>
</dbReference>
<dbReference type="SUPFAM" id="SSF56672">
    <property type="entry name" value="DNA/RNA polymerases"/>
    <property type="match status" value="1"/>
</dbReference>
<feature type="compositionally biased region" description="Basic and acidic residues" evidence="1">
    <location>
        <begin position="114"/>
        <end position="123"/>
    </location>
</feature>
<dbReference type="InterPro" id="IPR012337">
    <property type="entry name" value="RNaseH-like_sf"/>
</dbReference>
<evidence type="ECO:0000259" key="3">
    <source>
        <dbReference type="Pfam" id="PF13456"/>
    </source>
</evidence>
<dbReference type="CDD" id="cd00303">
    <property type="entry name" value="retropepsin_like"/>
    <property type="match status" value="1"/>
</dbReference>
<dbReference type="EMBL" id="BKCJ010124766">
    <property type="protein sequence ID" value="GEX70535.1"/>
    <property type="molecule type" value="Genomic_DNA"/>
</dbReference>
<dbReference type="InterPro" id="IPR041577">
    <property type="entry name" value="RT_RNaseH_2"/>
</dbReference>
<dbReference type="InterPro" id="IPR002156">
    <property type="entry name" value="RNaseH_domain"/>
</dbReference>
<comment type="caution">
    <text evidence="5">The sequence shown here is derived from an EMBL/GenBank/DDBJ whole genome shotgun (WGS) entry which is preliminary data.</text>
</comment>
<dbReference type="InterPro" id="IPR036397">
    <property type="entry name" value="RNaseH_sf"/>
</dbReference>
<feature type="compositionally biased region" description="Basic and acidic residues" evidence="1">
    <location>
        <begin position="463"/>
        <end position="480"/>
    </location>
</feature>
<dbReference type="Pfam" id="PF00078">
    <property type="entry name" value="RVT_1"/>
    <property type="match status" value="1"/>
</dbReference>
<accession>A0A699HA49</accession>
<organism evidence="5">
    <name type="scientific">Tanacetum cinerariifolium</name>
    <name type="common">Dalmatian daisy</name>
    <name type="synonym">Chrysanthemum cinerariifolium</name>
    <dbReference type="NCBI Taxonomy" id="118510"/>
    <lineage>
        <taxon>Eukaryota</taxon>
        <taxon>Viridiplantae</taxon>
        <taxon>Streptophyta</taxon>
        <taxon>Embryophyta</taxon>
        <taxon>Tracheophyta</taxon>
        <taxon>Spermatophyta</taxon>
        <taxon>Magnoliopsida</taxon>
        <taxon>eudicotyledons</taxon>
        <taxon>Gunneridae</taxon>
        <taxon>Pentapetalae</taxon>
        <taxon>asterids</taxon>
        <taxon>campanulids</taxon>
        <taxon>Asterales</taxon>
        <taxon>Asteraceae</taxon>
        <taxon>Asteroideae</taxon>
        <taxon>Anthemideae</taxon>
        <taxon>Anthemidinae</taxon>
        <taxon>Tanacetum</taxon>
    </lineage>
</organism>
<keyword evidence="5" id="KW-0808">Transferase</keyword>
<dbReference type="CDD" id="cd09279">
    <property type="entry name" value="RNase_HI_like"/>
    <property type="match status" value="1"/>
</dbReference>
<dbReference type="Gene3D" id="3.30.70.270">
    <property type="match status" value="1"/>
</dbReference>
<evidence type="ECO:0000256" key="1">
    <source>
        <dbReference type="SAM" id="MobiDB-lite"/>
    </source>
</evidence>
<feature type="region of interest" description="Disordered" evidence="1">
    <location>
        <begin position="455"/>
        <end position="484"/>
    </location>
</feature>
<evidence type="ECO:0000259" key="4">
    <source>
        <dbReference type="Pfam" id="PF17919"/>
    </source>
</evidence>
<dbReference type="AlphaFoldDB" id="A0A699HA49"/>
<sequence>MTVIPLIRLGTRFYLNKFAPSVRPEIFSIEEARWQVRSSEEVRKSAFKERWAVETAFIVDVPKVMKISSFMDVIKSAELAKHFSNKVLVTVNEIMERLDDFVLSEEAYANTELPKGEAGDSHRKASLSFSKRDNRPLHKRMHPTKKADGNGTRVREAKSPVKDVRQRGRGSHSRDALQPAKIINAKVEGHFVRRVYVDEGSSVEVMFEHCFENLNEKTKARVKETQTDFVGFAGVISKPLEKIELEVCFENGGLCRRTSMKFIVVRAPSPYNVILGKPGLKTDDYGNPPREGLYPSREAFDETRVKIRNEDLRTELEYFSEDYDEEREMEPRPEPLREATPTLQLRSYRVRRQRERVVGFEDEPNRKGTGGEGMPKVLGLRRLKEGEKNSNVKKRHADHDKIGEISFPPLSNVGSADPVIIQAYISGRKVNIPRRGKFENSLGLWEKYPWRSQLGRAPSRTNKAKEEKPSHRKERNDPRPGDTYQRLIDKVFGHQMGRNMEVNADDMVIMSESEDEMMANINETLERLRAINLKLNPNKCTFEVEEGVYSGHLIMTQGIRADPSKSAERTLPFMKTLRSCMSEKMVQWTKEADKAFQRMKECLESLPTMVLPTKGETLTMYLATSEEIMSAVLMAKRGKKQIPVYFVSRTLHGAELKYPELEKLILTLVYAARRLRRYFQAHPIQVLSDKPINQILAKLGKSGRIAKWAIELGEHEIEFKGMNSIKGQILADFLAETPLLKNKEAKDEEVKRKEPKSKNAWKLFTEKALSFDGSEAGLMVVNPEGKEYTYALRFAFETTNNEAECKALLSGLRIAKEIEIHKLIIFVDSQLVANQFKGIFKARQTTIKHYLEKPMDLMSSFHTYLIKHIKREQYKKANPLSKLASMTFSKLTKEVLVEVIQNKSIAKKEVANIVQEEGDNWMTPIREYLKSRTLPNDPQKARNLCIKDPLYKMIEEKLYRRSYLSPWLRWGKAHQAWIDELSQVLWAHRTMPKSSNRETPFSLVYGSEVVIPIEISVEIKRLQDFDPKENKKRQREDLDILEERREIASIKEAHYKQRLEGYYNKNVKPSTFKPGTHVL</sequence>
<feature type="compositionally biased region" description="Basic and acidic residues" evidence="1">
    <location>
        <begin position="145"/>
        <end position="166"/>
    </location>
</feature>
<dbReference type="Gene3D" id="3.30.420.10">
    <property type="entry name" value="Ribonuclease H-like superfamily/Ribonuclease H"/>
    <property type="match status" value="2"/>
</dbReference>
<dbReference type="Pfam" id="PF17919">
    <property type="entry name" value="RT_RNaseH_2"/>
    <property type="match status" value="1"/>
</dbReference>
<keyword evidence="5" id="KW-0548">Nucleotidyltransferase</keyword>
<name>A0A699HA49_TANCI</name>
<feature type="domain" description="RNase H type-1" evidence="3">
    <location>
        <begin position="774"/>
        <end position="883"/>
    </location>
</feature>
<protein>
    <submittedName>
        <fullName evidence="5">Reverse transcriptase domain-containing protein</fullName>
    </submittedName>
</protein>
<feature type="region of interest" description="Disordered" evidence="1">
    <location>
        <begin position="113"/>
        <end position="177"/>
    </location>
</feature>
<dbReference type="Pfam" id="PF13456">
    <property type="entry name" value="RVT_3"/>
    <property type="match status" value="1"/>
</dbReference>